<reference evidence="19 20" key="1">
    <citation type="submission" date="2018-01" db="EMBL/GenBank/DDBJ databases">
        <title>Successful Treatment of Persistent Burkholderia cepacia Bacteremia with Ceftazidime-Avibactam.</title>
        <authorList>
            <person name="Tamma P."/>
            <person name="Fan Y."/>
            <person name="Bergman Y."/>
            <person name="Sick-Samuels A."/>
            <person name="Hsu A."/>
            <person name="Timp W."/>
            <person name="Simner P."/>
        </authorList>
    </citation>
    <scope>NUCLEOTIDE SEQUENCE [LARGE SCALE GENOMIC DNA]</scope>
    <source>
        <strain evidence="19 20">170816</strain>
    </source>
</reference>
<gene>
    <name evidence="19" type="ORF">C3743_16230</name>
</gene>
<dbReference type="Pfam" id="PF00109">
    <property type="entry name" value="ketoacyl-synt"/>
    <property type="match status" value="1"/>
</dbReference>
<dbReference type="InterPro" id="IPR000794">
    <property type="entry name" value="Beta-ketoacyl_synthase"/>
</dbReference>
<evidence type="ECO:0000256" key="7">
    <source>
        <dbReference type="ARBA" id="ARBA00022679"/>
    </source>
</evidence>
<dbReference type="PROSITE" id="PS52004">
    <property type="entry name" value="KS3_2"/>
    <property type="match status" value="1"/>
</dbReference>
<evidence type="ECO:0000256" key="2">
    <source>
        <dbReference type="ARBA" id="ARBA00008467"/>
    </source>
</evidence>
<dbReference type="InterPro" id="IPR014030">
    <property type="entry name" value="Ketoacyl_synth_N"/>
</dbReference>
<evidence type="ECO:0000256" key="11">
    <source>
        <dbReference type="ARBA" id="ARBA00023315"/>
    </source>
</evidence>
<dbReference type="GO" id="GO:0005829">
    <property type="term" value="C:cytosol"/>
    <property type="evidence" value="ECO:0007669"/>
    <property type="project" value="TreeGrafter"/>
</dbReference>
<dbReference type="CDD" id="cd00834">
    <property type="entry name" value="KAS_I_II"/>
    <property type="match status" value="1"/>
</dbReference>
<evidence type="ECO:0000256" key="16">
    <source>
        <dbReference type="ARBA" id="ARBA00048506"/>
    </source>
</evidence>
<organism evidence="19 20">
    <name type="scientific">Burkholderia contaminans</name>
    <dbReference type="NCBI Taxonomy" id="488447"/>
    <lineage>
        <taxon>Bacteria</taxon>
        <taxon>Pseudomonadati</taxon>
        <taxon>Pseudomonadota</taxon>
        <taxon>Betaproteobacteria</taxon>
        <taxon>Burkholderiales</taxon>
        <taxon>Burkholderiaceae</taxon>
        <taxon>Burkholderia</taxon>
        <taxon>Burkholderia cepacia complex</taxon>
    </lineage>
</organism>
<feature type="domain" description="Ketosynthase family 3 (KS3)" evidence="18">
    <location>
        <begin position="1"/>
        <end position="401"/>
    </location>
</feature>
<keyword evidence="10" id="KW-0275">Fatty acid biosynthesis</keyword>
<comment type="catalytic activity">
    <reaction evidence="15">
        <text>(3Z)-decenoyl-[ACP] + malonyl-[ACP] + H(+) = 3-oxo-(5Z)-dodecenoyl-[ACP] + holo-[ACP] + CO2</text>
        <dbReference type="Rhea" id="RHEA:54940"/>
        <dbReference type="Rhea" id="RHEA-COMP:9623"/>
        <dbReference type="Rhea" id="RHEA-COMP:9685"/>
        <dbReference type="Rhea" id="RHEA-COMP:9927"/>
        <dbReference type="Rhea" id="RHEA-COMP:14042"/>
        <dbReference type="ChEBI" id="CHEBI:15378"/>
        <dbReference type="ChEBI" id="CHEBI:16526"/>
        <dbReference type="ChEBI" id="CHEBI:64479"/>
        <dbReference type="ChEBI" id="CHEBI:78449"/>
        <dbReference type="ChEBI" id="CHEBI:78798"/>
        <dbReference type="ChEBI" id="CHEBI:138410"/>
    </reaction>
    <physiologicalReaction direction="left-to-right" evidence="15">
        <dbReference type="Rhea" id="RHEA:54941"/>
    </physiologicalReaction>
</comment>
<sequence>MRRAVITGIGIASSIGSDVRTVVDALRTGRSGITSSALFQEVGLRSHVWAPVDMPYADRVDRRHLRFMTPAALQAHACMQQAIDDSRLAAHDVSNARTGVVVGNACGIPNGYLHATQAMRERGLRGVGVYDIVQSMPSMYAACLGVAFGIRGVCYAICAACAASAQCIAHAVDLVALDRQDVVFAGGAEEVGWEIACQYDAIGALSTRYNDVPTRASRTYDAERDGFVISGGAGLVVVEELAHALARGARIYAEVIGHGTTTDGVDMVAPSGEGAARSMRLALHGVAGPIDYLNTHGTSTPVGDIRELDAIREVFGAGAPPLSSTKTTTGHAQGAAGVHEFIYTLLMLEHGFIAPNANVVRLDDAAEGFDIVMQPTDRCLKTAMSNSFGFGGVNVTLAIGKLDHVHASLP</sequence>
<keyword evidence="11 19" id="KW-0012">Acyltransferase</keyword>
<evidence type="ECO:0000256" key="17">
    <source>
        <dbReference type="RuleBase" id="RU003694"/>
    </source>
</evidence>
<dbReference type="GO" id="GO:0006633">
    <property type="term" value="P:fatty acid biosynthetic process"/>
    <property type="evidence" value="ECO:0007669"/>
    <property type="project" value="UniProtKB-KW"/>
</dbReference>
<dbReference type="PANTHER" id="PTHR11712">
    <property type="entry name" value="POLYKETIDE SYNTHASE-RELATED"/>
    <property type="match status" value="1"/>
</dbReference>
<dbReference type="PROSITE" id="PS00606">
    <property type="entry name" value="KS3_1"/>
    <property type="match status" value="1"/>
</dbReference>
<evidence type="ECO:0000256" key="1">
    <source>
        <dbReference type="ARBA" id="ARBA00004496"/>
    </source>
</evidence>
<dbReference type="RefSeq" id="WP_089460926.1">
    <property type="nucleotide sequence ID" value="NZ_CM009575.1"/>
</dbReference>
<dbReference type="GO" id="GO:0004315">
    <property type="term" value="F:3-oxoacyl-[acyl-carrier-protein] synthase activity"/>
    <property type="evidence" value="ECO:0007669"/>
    <property type="project" value="UniProtKB-EC"/>
</dbReference>
<evidence type="ECO:0000313" key="20">
    <source>
        <dbReference type="Proteomes" id="UP000238655"/>
    </source>
</evidence>
<accession>A0A2S5E0A5</accession>
<evidence type="ECO:0000256" key="12">
    <source>
        <dbReference type="ARBA" id="ARBA00039450"/>
    </source>
</evidence>
<evidence type="ECO:0000256" key="14">
    <source>
        <dbReference type="ARBA" id="ARBA00042143"/>
    </source>
</evidence>
<keyword evidence="8" id="KW-0276">Fatty acid metabolism</keyword>
<evidence type="ECO:0000259" key="18">
    <source>
        <dbReference type="PROSITE" id="PS52004"/>
    </source>
</evidence>
<dbReference type="EC" id="2.3.1.41" evidence="4"/>
<keyword evidence="5" id="KW-0963">Cytoplasm</keyword>
<dbReference type="SMART" id="SM00825">
    <property type="entry name" value="PKS_KS"/>
    <property type="match status" value="1"/>
</dbReference>
<evidence type="ECO:0000256" key="9">
    <source>
        <dbReference type="ARBA" id="ARBA00023098"/>
    </source>
</evidence>
<evidence type="ECO:0000256" key="8">
    <source>
        <dbReference type="ARBA" id="ARBA00022832"/>
    </source>
</evidence>
<name>A0A2S5E0A5_9BURK</name>
<evidence type="ECO:0000313" key="19">
    <source>
        <dbReference type="EMBL" id="POZ84756.1"/>
    </source>
</evidence>
<keyword evidence="9" id="KW-0443">Lipid metabolism</keyword>
<keyword evidence="6" id="KW-0444">Lipid biosynthesis</keyword>
<evidence type="ECO:0000256" key="4">
    <source>
        <dbReference type="ARBA" id="ARBA00013191"/>
    </source>
</evidence>
<evidence type="ECO:0000256" key="10">
    <source>
        <dbReference type="ARBA" id="ARBA00023160"/>
    </source>
</evidence>
<comment type="catalytic activity">
    <reaction evidence="16">
        <text>a fatty acyl-[ACP] + malonyl-[ACP] + H(+) = a 3-oxoacyl-[ACP] + holo-[ACP] + CO2</text>
        <dbReference type="Rhea" id="RHEA:22836"/>
        <dbReference type="Rhea" id="RHEA-COMP:9623"/>
        <dbReference type="Rhea" id="RHEA-COMP:9685"/>
        <dbReference type="Rhea" id="RHEA-COMP:9916"/>
        <dbReference type="Rhea" id="RHEA-COMP:14125"/>
        <dbReference type="ChEBI" id="CHEBI:15378"/>
        <dbReference type="ChEBI" id="CHEBI:16526"/>
        <dbReference type="ChEBI" id="CHEBI:64479"/>
        <dbReference type="ChEBI" id="CHEBI:78449"/>
        <dbReference type="ChEBI" id="CHEBI:78776"/>
        <dbReference type="ChEBI" id="CHEBI:138651"/>
        <dbReference type="EC" id="2.3.1.41"/>
    </reaction>
    <physiologicalReaction direction="left-to-right" evidence="16">
        <dbReference type="Rhea" id="RHEA:22837"/>
    </physiologicalReaction>
</comment>
<keyword evidence="7 17" id="KW-0808">Transferase</keyword>
<dbReference type="EMBL" id="PQVP01000002">
    <property type="protein sequence ID" value="POZ84756.1"/>
    <property type="molecule type" value="Genomic_DNA"/>
</dbReference>
<evidence type="ECO:0000256" key="15">
    <source>
        <dbReference type="ARBA" id="ARBA00048121"/>
    </source>
</evidence>
<protein>
    <recommendedName>
        <fullName evidence="12">3-oxoacyl-[acyl-carrier-protein] synthase 1</fullName>
        <ecNumber evidence="4">2.3.1.41</ecNumber>
    </recommendedName>
    <alternativeName>
        <fullName evidence="13">3-oxoacyl-[acyl-carrier-protein] synthase I</fullName>
    </alternativeName>
    <alternativeName>
        <fullName evidence="14">Beta-ketoacyl-ACP synthase I</fullName>
    </alternativeName>
</protein>
<proteinExistence type="inferred from homology"/>
<evidence type="ECO:0000256" key="13">
    <source>
        <dbReference type="ARBA" id="ARBA00041620"/>
    </source>
</evidence>
<dbReference type="PANTHER" id="PTHR11712:SF306">
    <property type="entry name" value="3-OXOACYL-[ACYL-CARRIER-PROTEIN] SYNTHASE 1"/>
    <property type="match status" value="1"/>
</dbReference>
<comment type="subcellular location">
    <subcellularLocation>
        <location evidence="1">Cytoplasm</location>
    </subcellularLocation>
</comment>
<evidence type="ECO:0000256" key="6">
    <source>
        <dbReference type="ARBA" id="ARBA00022516"/>
    </source>
</evidence>
<comment type="similarity">
    <text evidence="2 17">Belongs to the thiolase-like superfamily. Beta-ketoacyl-ACP synthases family.</text>
</comment>
<dbReference type="Gene3D" id="3.40.47.10">
    <property type="match status" value="2"/>
</dbReference>
<dbReference type="InterPro" id="IPR016039">
    <property type="entry name" value="Thiolase-like"/>
</dbReference>
<dbReference type="InterPro" id="IPR018201">
    <property type="entry name" value="Ketoacyl_synth_AS"/>
</dbReference>
<evidence type="ECO:0000256" key="5">
    <source>
        <dbReference type="ARBA" id="ARBA00022490"/>
    </source>
</evidence>
<dbReference type="InterPro" id="IPR014031">
    <property type="entry name" value="Ketoacyl_synth_C"/>
</dbReference>
<dbReference type="Pfam" id="PF02801">
    <property type="entry name" value="Ketoacyl-synt_C"/>
    <property type="match status" value="1"/>
</dbReference>
<dbReference type="SUPFAM" id="SSF53901">
    <property type="entry name" value="Thiolase-like"/>
    <property type="match status" value="2"/>
</dbReference>
<dbReference type="InterPro" id="IPR020841">
    <property type="entry name" value="PKS_Beta-ketoAc_synthase_dom"/>
</dbReference>
<comment type="caution">
    <text evidence="19">The sequence shown here is derived from an EMBL/GenBank/DDBJ whole genome shotgun (WGS) entry which is preliminary data.</text>
</comment>
<evidence type="ECO:0000256" key="3">
    <source>
        <dbReference type="ARBA" id="ARBA00011738"/>
    </source>
</evidence>
<comment type="subunit">
    <text evidence="3">Homodimer.</text>
</comment>
<dbReference type="AlphaFoldDB" id="A0A2S5E0A5"/>
<dbReference type="Proteomes" id="UP000238655">
    <property type="component" value="Chromosome 1"/>
</dbReference>